<feature type="compositionally biased region" description="Acidic residues" evidence="1">
    <location>
        <begin position="183"/>
        <end position="198"/>
    </location>
</feature>
<evidence type="ECO:0000313" key="2">
    <source>
        <dbReference type="EMBL" id="CAB1432570.1"/>
    </source>
</evidence>
<comment type="caution">
    <text evidence="2">The sequence shown here is derived from an EMBL/GenBank/DDBJ whole genome shotgun (WGS) entry which is preliminary data.</text>
</comment>
<feature type="region of interest" description="Disordered" evidence="1">
    <location>
        <begin position="116"/>
        <end position="135"/>
    </location>
</feature>
<protein>
    <submittedName>
        <fullName evidence="2">Uncharacterized protein</fullName>
    </submittedName>
</protein>
<accession>A0A9N7YIC8</accession>
<dbReference type="EMBL" id="CADEAL010001448">
    <property type="protein sequence ID" value="CAB1432570.1"/>
    <property type="molecule type" value="Genomic_DNA"/>
</dbReference>
<proteinExistence type="predicted"/>
<dbReference type="AlphaFoldDB" id="A0A9N7YIC8"/>
<gene>
    <name evidence="2" type="ORF">PLEPLA_LOCUS20652</name>
</gene>
<evidence type="ECO:0000313" key="3">
    <source>
        <dbReference type="Proteomes" id="UP001153269"/>
    </source>
</evidence>
<feature type="region of interest" description="Disordered" evidence="1">
    <location>
        <begin position="176"/>
        <end position="204"/>
    </location>
</feature>
<evidence type="ECO:0000256" key="1">
    <source>
        <dbReference type="SAM" id="MobiDB-lite"/>
    </source>
</evidence>
<dbReference type="Proteomes" id="UP001153269">
    <property type="component" value="Unassembled WGS sequence"/>
</dbReference>
<sequence length="204" mass="22528">MCVGGGWMWSGALWEQRIEEERRTNFSQSGLNITKTKEMVTEETSRDPEVEHEELHVSLFTSVQRSSSSVEHHTFYKPLKNLFSLLRHLSSLDSVPSTLALNSSFCAFILSSSAASSSSSSSPPPPPPPPPFSALRPASFLPLGLRSSVLVSSTLDGGKKSYRVWAVLVRAGSVQMCPSAKEEQEEEEVEEEEEEEEEAREHGS</sequence>
<reference evidence="2" key="1">
    <citation type="submission" date="2020-03" db="EMBL/GenBank/DDBJ databases">
        <authorList>
            <person name="Weist P."/>
        </authorList>
    </citation>
    <scope>NUCLEOTIDE SEQUENCE</scope>
</reference>
<name>A0A9N7YIC8_PLEPL</name>
<feature type="compositionally biased region" description="Pro residues" evidence="1">
    <location>
        <begin position="122"/>
        <end position="132"/>
    </location>
</feature>
<keyword evidence="3" id="KW-1185">Reference proteome</keyword>
<organism evidence="2 3">
    <name type="scientific">Pleuronectes platessa</name>
    <name type="common">European plaice</name>
    <dbReference type="NCBI Taxonomy" id="8262"/>
    <lineage>
        <taxon>Eukaryota</taxon>
        <taxon>Metazoa</taxon>
        <taxon>Chordata</taxon>
        <taxon>Craniata</taxon>
        <taxon>Vertebrata</taxon>
        <taxon>Euteleostomi</taxon>
        <taxon>Actinopterygii</taxon>
        <taxon>Neopterygii</taxon>
        <taxon>Teleostei</taxon>
        <taxon>Neoteleostei</taxon>
        <taxon>Acanthomorphata</taxon>
        <taxon>Carangaria</taxon>
        <taxon>Pleuronectiformes</taxon>
        <taxon>Pleuronectoidei</taxon>
        <taxon>Pleuronectidae</taxon>
        <taxon>Pleuronectes</taxon>
    </lineage>
</organism>